<dbReference type="InterPro" id="IPR009057">
    <property type="entry name" value="Homeodomain-like_sf"/>
</dbReference>
<dbReference type="KEGG" id="slan:GV829_12410"/>
<dbReference type="EMBL" id="CP053015">
    <property type="protein sequence ID" value="QJQ33138.1"/>
    <property type="molecule type" value="Genomic_DNA"/>
</dbReference>
<protein>
    <submittedName>
        <fullName evidence="6">TetR/AcrR family transcriptional regulator</fullName>
    </submittedName>
</protein>
<dbReference type="Proteomes" id="UP000503018">
    <property type="component" value="Chromosome"/>
</dbReference>
<sequence>MRPGETKRPAGDLREACIREAELIIAQSGIESLSLREVARRIGVSHQAPYRHFPSRDHILAEVVRRAFGEFAEALRAPPHTEDATADLLALGMAYVTFALARPLQYRLIFGGALPDPEQHPEMLHGARDAYAVLRTGLGRVFGMDQDGRDRDPIDMEAMFVWSSLHGLVSLMRTDALETVQLSAETRQGFPLHALRRVGVALGISQYPFPGQDSPKRHDYE</sequence>
<dbReference type="SUPFAM" id="SSF48498">
    <property type="entry name" value="Tetracyclin repressor-like, C-terminal domain"/>
    <property type="match status" value="1"/>
</dbReference>
<dbReference type="PANTHER" id="PTHR30055:SF220">
    <property type="entry name" value="TETR-FAMILY REGULATORY PROTEIN"/>
    <property type="match status" value="1"/>
</dbReference>
<evidence type="ECO:0000313" key="6">
    <source>
        <dbReference type="EMBL" id="QJQ33138.1"/>
    </source>
</evidence>
<organism evidence="6 7">
    <name type="scientific">Sphingomonas lacunae</name>
    <dbReference type="NCBI Taxonomy" id="2698828"/>
    <lineage>
        <taxon>Bacteria</taxon>
        <taxon>Pseudomonadati</taxon>
        <taxon>Pseudomonadota</taxon>
        <taxon>Alphaproteobacteria</taxon>
        <taxon>Sphingomonadales</taxon>
        <taxon>Sphingomonadaceae</taxon>
        <taxon>Sphingomonas</taxon>
    </lineage>
</organism>
<dbReference type="InterPro" id="IPR025996">
    <property type="entry name" value="MT1864/Rv1816-like_C"/>
</dbReference>
<evidence type="ECO:0000256" key="1">
    <source>
        <dbReference type="ARBA" id="ARBA00023015"/>
    </source>
</evidence>
<evidence type="ECO:0000256" key="2">
    <source>
        <dbReference type="ARBA" id="ARBA00023125"/>
    </source>
</evidence>
<dbReference type="Pfam" id="PF13305">
    <property type="entry name" value="TetR_C_33"/>
    <property type="match status" value="1"/>
</dbReference>
<evidence type="ECO:0000256" key="3">
    <source>
        <dbReference type="ARBA" id="ARBA00023163"/>
    </source>
</evidence>
<evidence type="ECO:0000256" key="4">
    <source>
        <dbReference type="PROSITE-ProRule" id="PRU00335"/>
    </source>
</evidence>
<dbReference type="AlphaFoldDB" id="A0A6M4AVI7"/>
<reference evidence="6 7" key="1">
    <citation type="submission" date="2020-01" db="EMBL/GenBank/DDBJ databases">
        <title>Sphingomonas sp. strain CSW-10.</title>
        <authorList>
            <person name="Chen W.-M."/>
        </authorList>
    </citation>
    <scope>NUCLEOTIDE SEQUENCE [LARGE SCALE GENOMIC DNA]</scope>
    <source>
        <strain evidence="6 7">CSW-10</strain>
    </source>
</reference>
<dbReference type="InterPro" id="IPR050109">
    <property type="entry name" value="HTH-type_TetR-like_transc_reg"/>
</dbReference>
<accession>A0A6M4AVI7</accession>
<keyword evidence="7" id="KW-1185">Reference proteome</keyword>
<dbReference type="Gene3D" id="1.10.357.10">
    <property type="entry name" value="Tetracycline Repressor, domain 2"/>
    <property type="match status" value="1"/>
</dbReference>
<gene>
    <name evidence="6" type="ORF">GV829_12410</name>
</gene>
<dbReference type="Pfam" id="PF00440">
    <property type="entry name" value="TetR_N"/>
    <property type="match status" value="1"/>
</dbReference>
<keyword evidence="3" id="KW-0804">Transcription</keyword>
<feature type="DNA-binding region" description="H-T-H motif" evidence="4">
    <location>
        <begin position="34"/>
        <end position="53"/>
    </location>
</feature>
<keyword evidence="1" id="KW-0805">Transcription regulation</keyword>
<dbReference type="PROSITE" id="PS50977">
    <property type="entry name" value="HTH_TETR_2"/>
    <property type="match status" value="1"/>
</dbReference>
<name>A0A6M4AVI7_9SPHN</name>
<keyword evidence="2 4" id="KW-0238">DNA-binding</keyword>
<dbReference type="InterPro" id="IPR036271">
    <property type="entry name" value="Tet_transcr_reg_TetR-rel_C_sf"/>
</dbReference>
<dbReference type="SUPFAM" id="SSF46689">
    <property type="entry name" value="Homeodomain-like"/>
    <property type="match status" value="1"/>
</dbReference>
<dbReference type="RefSeq" id="WP_169947119.1">
    <property type="nucleotide sequence ID" value="NZ_CP053015.1"/>
</dbReference>
<dbReference type="PANTHER" id="PTHR30055">
    <property type="entry name" value="HTH-TYPE TRANSCRIPTIONAL REGULATOR RUTR"/>
    <property type="match status" value="1"/>
</dbReference>
<evidence type="ECO:0000313" key="7">
    <source>
        <dbReference type="Proteomes" id="UP000503018"/>
    </source>
</evidence>
<evidence type="ECO:0000259" key="5">
    <source>
        <dbReference type="PROSITE" id="PS50977"/>
    </source>
</evidence>
<feature type="domain" description="HTH tetR-type" evidence="5">
    <location>
        <begin position="11"/>
        <end position="71"/>
    </location>
</feature>
<dbReference type="GO" id="GO:0003700">
    <property type="term" value="F:DNA-binding transcription factor activity"/>
    <property type="evidence" value="ECO:0007669"/>
    <property type="project" value="TreeGrafter"/>
</dbReference>
<dbReference type="InterPro" id="IPR001647">
    <property type="entry name" value="HTH_TetR"/>
</dbReference>
<dbReference type="GO" id="GO:0000976">
    <property type="term" value="F:transcription cis-regulatory region binding"/>
    <property type="evidence" value="ECO:0007669"/>
    <property type="project" value="TreeGrafter"/>
</dbReference>
<proteinExistence type="predicted"/>